<dbReference type="AlphaFoldDB" id="C0CLA8"/>
<dbReference type="Proteomes" id="UP000003100">
    <property type="component" value="Unassembled WGS sequence"/>
</dbReference>
<name>C0CLA8_BLAHS</name>
<reference evidence="1 2" key="2">
    <citation type="submission" date="2009-02" db="EMBL/GenBank/DDBJ databases">
        <title>Draft genome sequence of Blautia hydrogenotrophica DSM 10507 (Ruminococcus hydrogenotrophicus DSM 10507).</title>
        <authorList>
            <person name="Sudarsanam P."/>
            <person name="Ley R."/>
            <person name="Guruge J."/>
            <person name="Turnbaugh P.J."/>
            <person name="Mahowald M."/>
            <person name="Liep D."/>
            <person name="Gordon J."/>
        </authorList>
    </citation>
    <scope>NUCLEOTIDE SEQUENCE [LARGE SCALE GENOMIC DNA]</scope>
    <source>
        <strain evidence="2">DSM 10507 / JCM 14656 / S5a33</strain>
    </source>
</reference>
<protein>
    <submittedName>
        <fullName evidence="1">Uncharacterized protein</fullName>
    </submittedName>
</protein>
<comment type="caution">
    <text evidence="1">The sequence shown here is derived from an EMBL/GenBank/DDBJ whole genome shotgun (WGS) entry which is preliminary data.</text>
</comment>
<reference evidence="1 2" key="1">
    <citation type="submission" date="2009-01" db="EMBL/GenBank/DDBJ databases">
        <authorList>
            <person name="Fulton L."/>
            <person name="Clifton S."/>
            <person name="Fulton B."/>
            <person name="Xu J."/>
            <person name="Minx P."/>
            <person name="Pepin K.H."/>
            <person name="Johnson M."/>
            <person name="Bhonagiri V."/>
            <person name="Nash W.E."/>
            <person name="Mardis E.R."/>
            <person name="Wilson R.K."/>
        </authorList>
    </citation>
    <scope>NUCLEOTIDE SEQUENCE [LARGE SCALE GENOMIC DNA]</scope>
    <source>
        <strain evidence="2">DSM 10507 / JCM 14656 / S5a33</strain>
    </source>
</reference>
<keyword evidence="2" id="KW-1185">Reference proteome</keyword>
<dbReference type="EMBL" id="ACBZ01000079">
    <property type="protein sequence ID" value="EEG49434.1"/>
    <property type="molecule type" value="Genomic_DNA"/>
</dbReference>
<accession>C0CLA8</accession>
<evidence type="ECO:0000313" key="1">
    <source>
        <dbReference type="EMBL" id="EEG49434.1"/>
    </source>
</evidence>
<sequence>MMESHRYRGVILLPVTKMVETFTSQTSAISSGGRPFWSFFEFDFLRGEIYLVPSHPAALMSVLLQVQVDALFPGLTSWGL</sequence>
<organism evidence="1 2">
    <name type="scientific">Blautia hydrogenotrophica (strain DSM 10507 / JCM 14656 / S5a33)</name>
    <name type="common">Ruminococcus hydrogenotrophicus</name>
    <dbReference type="NCBI Taxonomy" id="476272"/>
    <lineage>
        <taxon>Bacteria</taxon>
        <taxon>Bacillati</taxon>
        <taxon>Bacillota</taxon>
        <taxon>Clostridia</taxon>
        <taxon>Lachnospirales</taxon>
        <taxon>Lachnospiraceae</taxon>
        <taxon>Blautia</taxon>
    </lineage>
</organism>
<gene>
    <name evidence="1" type="ORF">RUMHYD_01629</name>
</gene>
<dbReference type="PATRIC" id="fig|476272.21.peg.2980"/>
<evidence type="ECO:0000313" key="2">
    <source>
        <dbReference type="Proteomes" id="UP000003100"/>
    </source>
</evidence>
<dbReference type="HOGENOM" id="CLU_2582684_0_0_9"/>
<proteinExistence type="predicted"/>